<keyword evidence="3" id="KW-1185">Reference proteome</keyword>
<proteinExistence type="predicted"/>
<dbReference type="Pfam" id="PF04306">
    <property type="entry name" value="DUF456"/>
    <property type="match status" value="1"/>
</dbReference>
<feature type="transmembrane region" description="Helical" evidence="1">
    <location>
        <begin position="47"/>
        <end position="71"/>
    </location>
</feature>
<dbReference type="EMBL" id="FOUZ01000003">
    <property type="protein sequence ID" value="SFM86688.1"/>
    <property type="molecule type" value="Genomic_DNA"/>
</dbReference>
<keyword evidence="1" id="KW-1133">Transmembrane helix</keyword>
<dbReference type="RefSeq" id="WP_092906808.1">
    <property type="nucleotide sequence ID" value="NZ_FOUZ01000003.1"/>
</dbReference>
<sequence length="161" mass="17009">MDNDSVLNIISGILLVVGLIGAFLPVLPGAPLALIGLLVFKFSGDCSYGWGTIIIVGLFVLIGALLDYLLPIYMTKKLGGTKYGIWGSIVGLIVGLFFPPIGFIVGPFVGAFLGELAFSAAEPKVALKSAFGSFAGFILTTGYDIILTLIFIGIFVWQLMN</sequence>
<evidence type="ECO:0008006" key="4">
    <source>
        <dbReference type="Google" id="ProtNLM"/>
    </source>
</evidence>
<evidence type="ECO:0000256" key="1">
    <source>
        <dbReference type="SAM" id="Phobius"/>
    </source>
</evidence>
<dbReference type="AlphaFoldDB" id="A0A1I4UCK0"/>
<keyword evidence="1" id="KW-0472">Membrane</keyword>
<dbReference type="InterPro" id="IPR007403">
    <property type="entry name" value="DUF456"/>
</dbReference>
<feature type="transmembrane region" description="Helical" evidence="1">
    <location>
        <begin position="134"/>
        <end position="157"/>
    </location>
</feature>
<evidence type="ECO:0000313" key="2">
    <source>
        <dbReference type="EMBL" id="SFM86688.1"/>
    </source>
</evidence>
<dbReference type="PANTHER" id="PTHR39165">
    <property type="entry name" value="IG HYPOTHETICAL 17883"/>
    <property type="match status" value="1"/>
</dbReference>
<protein>
    <recommendedName>
        <fullName evidence="4">DUF456 domain-containing protein</fullName>
    </recommendedName>
</protein>
<name>A0A1I4UCK0_9FLAO</name>
<dbReference type="PANTHER" id="PTHR39165:SF1">
    <property type="entry name" value="DUF456 DOMAIN-CONTAINING PROTEIN"/>
    <property type="match status" value="1"/>
</dbReference>
<accession>A0A1I4UCK0</accession>
<evidence type="ECO:0000313" key="3">
    <source>
        <dbReference type="Proteomes" id="UP000199149"/>
    </source>
</evidence>
<feature type="transmembrane region" description="Helical" evidence="1">
    <location>
        <begin position="7"/>
        <end position="27"/>
    </location>
</feature>
<keyword evidence="1" id="KW-0812">Transmembrane</keyword>
<dbReference type="STRING" id="684065.SAMN05421738_103184"/>
<gene>
    <name evidence="2" type="ORF">SAMN05421738_103184</name>
</gene>
<dbReference type="Proteomes" id="UP000199149">
    <property type="component" value="Unassembled WGS sequence"/>
</dbReference>
<organism evidence="2 3">
    <name type="scientific">Algoriella xinjiangensis</name>
    <dbReference type="NCBI Taxonomy" id="684065"/>
    <lineage>
        <taxon>Bacteria</taxon>
        <taxon>Pseudomonadati</taxon>
        <taxon>Bacteroidota</taxon>
        <taxon>Flavobacteriia</taxon>
        <taxon>Flavobacteriales</taxon>
        <taxon>Weeksellaceae</taxon>
        <taxon>Algoriella</taxon>
    </lineage>
</organism>
<reference evidence="3" key="1">
    <citation type="submission" date="2016-10" db="EMBL/GenBank/DDBJ databases">
        <authorList>
            <person name="Varghese N."/>
            <person name="Submissions S."/>
        </authorList>
    </citation>
    <scope>NUCLEOTIDE SEQUENCE [LARGE SCALE GENOMIC DNA]</scope>
    <source>
        <strain evidence="3">XJ109</strain>
    </source>
</reference>
<feature type="transmembrane region" description="Helical" evidence="1">
    <location>
        <begin position="83"/>
        <end position="114"/>
    </location>
</feature>
<dbReference type="OrthoDB" id="9808460at2"/>